<dbReference type="PANTHER" id="PTHR33418:SF1">
    <property type="entry name" value="HELICASE-ASSOCIATED DOMAIN-CONTAINING PROTEIN"/>
    <property type="match status" value="1"/>
</dbReference>
<name>A0A3G5AAD3_9VIRU</name>
<accession>A0A3G5AAD3</accession>
<dbReference type="EMBL" id="MK072386">
    <property type="protein sequence ID" value="AYV83181.1"/>
    <property type="molecule type" value="Genomic_DNA"/>
</dbReference>
<gene>
    <name evidence="2" type="ORF">Hyperionvirus4_146</name>
</gene>
<dbReference type="InterPro" id="IPR005114">
    <property type="entry name" value="Helicase_assoc"/>
</dbReference>
<dbReference type="PANTHER" id="PTHR33418">
    <property type="entry name" value="HELICASE-ASSOCIATED"/>
    <property type="match status" value="1"/>
</dbReference>
<protein>
    <recommendedName>
        <fullName evidence="1">Helicase-associated domain-containing protein</fullName>
    </recommendedName>
</protein>
<reference evidence="2" key="1">
    <citation type="submission" date="2018-10" db="EMBL/GenBank/DDBJ databases">
        <title>Hidden diversity of soil giant viruses.</title>
        <authorList>
            <person name="Schulz F."/>
            <person name="Alteio L."/>
            <person name="Goudeau D."/>
            <person name="Ryan E.M."/>
            <person name="Malmstrom R.R."/>
            <person name="Blanchard J."/>
            <person name="Woyke T."/>
        </authorList>
    </citation>
    <scope>NUCLEOTIDE SEQUENCE</scope>
    <source>
        <strain evidence="2">HYV1</strain>
    </source>
</reference>
<proteinExistence type="predicted"/>
<organism evidence="2">
    <name type="scientific">Hyperionvirus sp</name>
    <dbReference type="NCBI Taxonomy" id="2487770"/>
    <lineage>
        <taxon>Viruses</taxon>
        <taxon>Varidnaviria</taxon>
        <taxon>Bamfordvirae</taxon>
        <taxon>Nucleocytoviricota</taxon>
        <taxon>Megaviricetes</taxon>
        <taxon>Imitervirales</taxon>
        <taxon>Mimiviridae</taxon>
        <taxon>Klosneuvirinae</taxon>
    </lineage>
</organism>
<feature type="domain" description="Helicase-associated" evidence="1">
    <location>
        <begin position="229"/>
        <end position="287"/>
    </location>
</feature>
<dbReference type="Pfam" id="PF03457">
    <property type="entry name" value="HA"/>
    <property type="match status" value="1"/>
</dbReference>
<dbReference type="Gene3D" id="6.10.140.530">
    <property type="match status" value="2"/>
</dbReference>
<sequence length="377" mass="44644">MEESDYDIESDAGDMLPSNRKKFGERLEELRLFVLDNGRFPKEKVSAVEKKLHGWCGSQRIRKRQSVLSENQILELEGVPGWFWSSEDKFTNRCVKLIEWIGGNDRLPKSTSKDPDEKVWATFCKRVWSLSEANQLTEEQKDLFEEVEKWEWKIGVRRNNKNMISLLELFVKEHNRLPIRGDEKELVVWCRIQQIAKAKDTITEKMVGKLEGIKGWVWGDAESYLLEGFDRRYNDLVEWVKKKGKVPNTREKDQFVRNLAQWCTNQRQKKKVNLLTQDQIDRFERLPGWHWVVKPAPINKSFEEILKEYKDAVTDRLPIEQRLKDWYVRQIKKKESDKLDAGKLEKLNELIEIVKAMPVPKKILVKGRKRDAVNEFD</sequence>
<evidence type="ECO:0000313" key="2">
    <source>
        <dbReference type="EMBL" id="AYV83181.1"/>
    </source>
</evidence>
<evidence type="ECO:0000259" key="1">
    <source>
        <dbReference type="Pfam" id="PF03457"/>
    </source>
</evidence>